<dbReference type="PIRSF" id="PIRSF006404">
    <property type="entry name" value="UCP006404_Pept_M50_CBS"/>
    <property type="match status" value="1"/>
</dbReference>
<feature type="binding site" evidence="16">
    <location>
        <position position="67"/>
    </location>
    <ligand>
        <name>Zn(2+)</name>
        <dbReference type="ChEBI" id="CHEBI:29105"/>
        <note>catalytic</note>
    </ligand>
</feature>
<evidence type="ECO:0000313" key="19">
    <source>
        <dbReference type="EMBL" id="MBB4930426.1"/>
    </source>
</evidence>
<evidence type="ECO:0000313" key="20">
    <source>
        <dbReference type="Proteomes" id="UP000523007"/>
    </source>
</evidence>
<dbReference type="CDD" id="cd06164">
    <property type="entry name" value="S2P-M50_SpoIVFB_CBS"/>
    <property type="match status" value="1"/>
</dbReference>
<keyword evidence="9 14" id="KW-0862">Zinc</keyword>
<keyword evidence="8 14" id="KW-0378">Hydrolase</keyword>
<evidence type="ECO:0000256" key="15">
    <source>
        <dbReference type="PIRSR" id="PIRSR006404-1"/>
    </source>
</evidence>
<feature type="binding site" evidence="16">
    <location>
        <position position="167"/>
    </location>
    <ligand>
        <name>Zn(2+)</name>
        <dbReference type="ChEBI" id="CHEBI:29105"/>
        <note>catalytic</note>
    </ligand>
</feature>
<dbReference type="GO" id="GO:0046872">
    <property type="term" value="F:metal ion binding"/>
    <property type="evidence" value="ECO:0007669"/>
    <property type="project" value="UniProtKB-UniRule"/>
</dbReference>
<evidence type="ECO:0000256" key="12">
    <source>
        <dbReference type="ARBA" id="ARBA00023122"/>
    </source>
</evidence>
<dbReference type="EMBL" id="JACHJT010000001">
    <property type="protein sequence ID" value="MBB4930426.1"/>
    <property type="molecule type" value="Genomic_DNA"/>
</dbReference>
<keyword evidence="20" id="KW-1185">Reference proteome</keyword>
<evidence type="ECO:0000256" key="8">
    <source>
        <dbReference type="ARBA" id="ARBA00022801"/>
    </source>
</evidence>
<dbReference type="InterPro" id="IPR016483">
    <property type="entry name" value="UCP006404_Pept_M50_CBS"/>
</dbReference>
<evidence type="ECO:0000256" key="4">
    <source>
        <dbReference type="ARBA" id="ARBA00022670"/>
    </source>
</evidence>
<feature type="binding site" evidence="16">
    <location>
        <position position="71"/>
    </location>
    <ligand>
        <name>Zn(2+)</name>
        <dbReference type="ChEBI" id="CHEBI:29105"/>
        <note>catalytic</note>
    </ligand>
</feature>
<dbReference type="Pfam" id="PF02163">
    <property type="entry name" value="Peptidase_M50"/>
    <property type="match status" value="2"/>
</dbReference>
<dbReference type="PANTHER" id="PTHR39188">
    <property type="entry name" value="MEMBRANE-ASSOCIATED ZINC METALLOPROTEASE M50B"/>
    <property type="match status" value="1"/>
</dbReference>
<protein>
    <recommendedName>
        <fullName evidence="14">Zinc metalloprotease</fullName>
    </recommendedName>
</protein>
<dbReference type="InterPro" id="IPR000644">
    <property type="entry name" value="CBS_dom"/>
</dbReference>
<feature type="domain" description="CBS" evidence="18">
    <location>
        <begin position="253"/>
        <end position="311"/>
    </location>
</feature>
<feature type="domain" description="CBS" evidence="18">
    <location>
        <begin position="318"/>
        <end position="376"/>
    </location>
</feature>
<evidence type="ECO:0000259" key="18">
    <source>
        <dbReference type="PROSITE" id="PS51371"/>
    </source>
</evidence>
<feature type="transmembrane region" description="Helical" evidence="14">
    <location>
        <begin position="12"/>
        <end position="34"/>
    </location>
</feature>
<dbReference type="PANTHER" id="PTHR39188:SF3">
    <property type="entry name" value="STAGE IV SPORULATION PROTEIN FB"/>
    <property type="match status" value="1"/>
</dbReference>
<evidence type="ECO:0000256" key="11">
    <source>
        <dbReference type="ARBA" id="ARBA00023049"/>
    </source>
</evidence>
<dbReference type="SMART" id="SM00116">
    <property type="entry name" value="CBS"/>
    <property type="match status" value="2"/>
</dbReference>
<dbReference type="Pfam" id="PF00571">
    <property type="entry name" value="CBS"/>
    <property type="match status" value="2"/>
</dbReference>
<evidence type="ECO:0000256" key="13">
    <source>
        <dbReference type="ARBA" id="ARBA00023136"/>
    </source>
</evidence>
<dbReference type="GO" id="GO:0005886">
    <property type="term" value="C:plasma membrane"/>
    <property type="evidence" value="ECO:0007669"/>
    <property type="project" value="UniProtKB-SubCell"/>
</dbReference>
<keyword evidence="12 17" id="KW-0129">CBS domain</keyword>
<dbReference type="InterPro" id="IPR008915">
    <property type="entry name" value="Peptidase_M50"/>
</dbReference>
<dbReference type="InterPro" id="IPR046342">
    <property type="entry name" value="CBS_dom_sf"/>
</dbReference>
<accession>A0A7W7RED8</accession>
<keyword evidence="13 14" id="KW-0472">Membrane</keyword>
<evidence type="ECO:0000256" key="1">
    <source>
        <dbReference type="ARBA" id="ARBA00004651"/>
    </source>
</evidence>
<keyword evidence="3 14" id="KW-1003">Cell membrane</keyword>
<keyword evidence="4 14" id="KW-0645">Protease</keyword>
<feature type="transmembrane region" description="Helical" evidence="14">
    <location>
        <begin position="193"/>
        <end position="211"/>
    </location>
</feature>
<dbReference type="RefSeq" id="WP_184575619.1">
    <property type="nucleotide sequence ID" value="NZ_JACHJT010000001.1"/>
</dbReference>
<dbReference type="PROSITE" id="PS51371">
    <property type="entry name" value="CBS"/>
    <property type="match status" value="2"/>
</dbReference>
<evidence type="ECO:0000256" key="17">
    <source>
        <dbReference type="PROSITE-ProRule" id="PRU00703"/>
    </source>
</evidence>
<keyword evidence="7" id="KW-0677">Repeat</keyword>
<sequence>MRATLGLGRWFGIPVGANIGVLVIILLIGSGLAFGVLPSRFPEWSTASYLLVGLAAGLLLVLSIVLHELAHAVVARAKGVRIDGITLWLLGGVAQMRDEPSSPRDELQISGVGPLASLALGVLFGLLAVFFGFTGPAGVPVAATFGFVAWANVLLAVFNLLPAAPLDGGRVLRAALWWRTGDRNRAATIAARAGRGLGLVLIGLGVAQVLFLSGIGGLWLALIGLFMVHAAAAEGSQARLTTRLHGVPVRQVMSTALVTAPPRATVAEFIDHVVLHRPFSTYPLVDEHGRLTGLVTLNRIRAVSTERRADTLLEQIACAPEEVPTAHADEAVTELLPRMHGCGDGRAVVLDEAGRVVAVVSPGDIARLASAADLRSWDPYPPRGADLNRDT</sequence>
<evidence type="ECO:0000256" key="10">
    <source>
        <dbReference type="ARBA" id="ARBA00022989"/>
    </source>
</evidence>
<reference evidence="19 20" key="1">
    <citation type="submission" date="2020-08" db="EMBL/GenBank/DDBJ databases">
        <title>Sequencing the genomes of 1000 actinobacteria strains.</title>
        <authorList>
            <person name="Klenk H.-P."/>
        </authorList>
    </citation>
    <scope>NUCLEOTIDE SEQUENCE [LARGE SCALE GENOMIC DNA]</scope>
    <source>
        <strain evidence="19 20">DSM 102030</strain>
    </source>
</reference>
<comment type="cofactor">
    <cofactor evidence="14 16">
        <name>Zn(2+)</name>
        <dbReference type="ChEBI" id="CHEBI:29105"/>
    </cofactor>
    <text evidence="14 16">Binds 1 zinc ion per subunit.</text>
</comment>
<evidence type="ECO:0000256" key="6">
    <source>
        <dbReference type="ARBA" id="ARBA00022723"/>
    </source>
</evidence>
<feature type="active site" evidence="15">
    <location>
        <position position="68"/>
    </location>
</feature>
<feature type="transmembrane region" description="Helical" evidence="14">
    <location>
        <begin position="112"/>
        <end position="133"/>
    </location>
</feature>
<feature type="transmembrane region" description="Helical" evidence="14">
    <location>
        <begin position="139"/>
        <end position="161"/>
    </location>
</feature>
<proteinExistence type="inferred from homology"/>
<evidence type="ECO:0000256" key="3">
    <source>
        <dbReference type="ARBA" id="ARBA00022475"/>
    </source>
</evidence>
<evidence type="ECO:0000256" key="16">
    <source>
        <dbReference type="PIRSR" id="PIRSR006404-2"/>
    </source>
</evidence>
<dbReference type="Proteomes" id="UP000523007">
    <property type="component" value="Unassembled WGS sequence"/>
</dbReference>
<keyword evidence="6 14" id="KW-0479">Metal-binding</keyword>
<dbReference type="GO" id="GO:0008237">
    <property type="term" value="F:metallopeptidase activity"/>
    <property type="evidence" value="ECO:0007669"/>
    <property type="project" value="UniProtKB-UniRule"/>
</dbReference>
<evidence type="ECO:0000256" key="7">
    <source>
        <dbReference type="ARBA" id="ARBA00022737"/>
    </source>
</evidence>
<keyword evidence="5 14" id="KW-0812">Transmembrane</keyword>
<comment type="subcellular location">
    <subcellularLocation>
        <location evidence="1 14">Cell membrane</location>
        <topology evidence="1 14">Multi-pass membrane protein</topology>
    </subcellularLocation>
</comment>
<feature type="transmembrane region" description="Helical" evidence="14">
    <location>
        <begin position="46"/>
        <end position="66"/>
    </location>
</feature>
<name>A0A7W7RED8_9ACTN</name>
<evidence type="ECO:0000256" key="9">
    <source>
        <dbReference type="ARBA" id="ARBA00022833"/>
    </source>
</evidence>
<dbReference type="Gene3D" id="3.10.580.10">
    <property type="entry name" value="CBS-domain"/>
    <property type="match status" value="1"/>
</dbReference>
<comment type="caution">
    <text evidence="19">The sequence shown here is derived from an EMBL/GenBank/DDBJ whole genome shotgun (WGS) entry which is preliminary data.</text>
</comment>
<dbReference type="SUPFAM" id="SSF54631">
    <property type="entry name" value="CBS-domain pair"/>
    <property type="match status" value="1"/>
</dbReference>
<keyword evidence="10 14" id="KW-1133">Transmembrane helix</keyword>
<evidence type="ECO:0000256" key="2">
    <source>
        <dbReference type="ARBA" id="ARBA00007931"/>
    </source>
</evidence>
<dbReference type="GO" id="GO:0006508">
    <property type="term" value="P:proteolysis"/>
    <property type="evidence" value="ECO:0007669"/>
    <property type="project" value="UniProtKB-KW"/>
</dbReference>
<evidence type="ECO:0000256" key="14">
    <source>
        <dbReference type="PIRNR" id="PIRNR006404"/>
    </source>
</evidence>
<dbReference type="AlphaFoldDB" id="A0A7W7RED8"/>
<keyword evidence="11 14" id="KW-0482">Metalloprotease</keyword>
<comment type="similarity">
    <text evidence="2 14">Belongs to the peptidase M50B family.</text>
</comment>
<gene>
    <name evidence="19" type="ORF">F4561_001246</name>
</gene>
<evidence type="ECO:0000256" key="5">
    <source>
        <dbReference type="ARBA" id="ARBA00022692"/>
    </source>
</evidence>
<organism evidence="19 20">
    <name type="scientific">Lipingzhangella halophila</name>
    <dbReference type="NCBI Taxonomy" id="1783352"/>
    <lineage>
        <taxon>Bacteria</taxon>
        <taxon>Bacillati</taxon>
        <taxon>Actinomycetota</taxon>
        <taxon>Actinomycetes</taxon>
        <taxon>Streptosporangiales</taxon>
        <taxon>Nocardiopsidaceae</taxon>
        <taxon>Lipingzhangella</taxon>
    </lineage>
</organism>